<dbReference type="PANTHER" id="PTHR11712">
    <property type="entry name" value="POLYKETIDE SYNTHASE-RELATED"/>
    <property type="match status" value="1"/>
</dbReference>
<evidence type="ECO:0000313" key="6">
    <source>
        <dbReference type="EMBL" id="QEU95962.1"/>
    </source>
</evidence>
<dbReference type="NCBIfam" id="NF005589">
    <property type="entry name" value="PRK07314.1"/>
    <property type="match status" value="1"/>
</dbReference>
<evidence type="ECO:0000259" key="5">
    <source>
        <dbReference type="PROSITE" id="PS52004"/>
    </source>
</evidence>
<accession>A0A5J6GNI8</accession>
<dbReference type="PROSITE" id="PS00606">
    <property type="entry name" value="KS3_1"/>
    <property type="match status" value="1"/>
</dbReference>
<dbReference type="InterPro" id="IPR018201">
    <property type="entry name" value="Ketoacyl_synth_AS"/>
</dbReference>
<feature type="domain" description="Ketosynthase family 3 (KS3)" evidence="5">
    <location>
        <begin position="13"/>
        <end position="419"/>
    </location>
</feature>
<dbReference type="InterPro" id="IPR014031">
    <property type="entry name" value="Ketoacyl_synth_C"/>
</dbReference>
<reference evidence="6 7" key="1">
    <citation type="submission" date="2017-09" db="EMBL/GenBank/DDBJ databases">
        <authorList>
            <person name="Lee N."/>
            <person name="Cho B.-K."/>
        </authorList>
    </citation>
    <scope>NUCLEOTIDE SEQUENCE [LARGE SCALE GENOMIC DNA]</scope>
    <source>
        <strain evidence="6 7">ATCC 12853</strain>
    </source>
</reference>
<dbReference type="InterPro" id="IPR016039">
    <property type="entry name" value="Thiolase-like"/>
</dbReference>
<dbReference type="SMART" id="SM00825">
    <property type="entry name" value="PKS_KS"/>
    <property type="match status" value="1"/>
</dbReference>
<dbReference type="Proteomes" id="UP000325529">
    <property type="component" value="Chromosome"/>
</dbReference>
<dbReference type="PANTHER" id="PTHR11712:SF347">
    <property type="entry name" value="BETA KETOACYL-ACYL CARRIER PROTEIN SYNTHASE"/>
    <property type="match status" value="1"/>
</dbReference>
<sequence>MTRARQLLDSRGRRRVAITGIGVTTPAGCDLAEFTATVLAGRATAGPITRFDPAGLPTRFACEVSGFRPDRYLSGKERRRADRFAQYALCAALDALADAGTPARDPVRSGIACGSSFGGADSYTRQALACRDRGPGEVSPLTTTLLIPNSAAAFIGMKLGWHGPSATVSTACASGIDAISTGVGLVRDGRCDLVLAGATDSAGLTRLMMAAFCQSDALSTRNDDVATASRPFSVGRDGYVMGEGSAFLALEPFDHALARGARVYAEIAGSAQSTDSYHLTAPNPTGKWVTACMNNALDDAALTPADIGSVNAHGPSTPLGDAMETRALLAAFDGAPPPVTSSKGVFGHLMGASGAAEVAVAALTTHLGLVPPTAGHAELAADCQGLDVVSGEPRETGARPVLSNSFGLGGQNSCIILSPPEGT</sequence>
<evidence type="ECO:0000256" key="1">
    <source>
        <dbReference type="ARBA" id="ARBA00008467"/>
    </source>
</evidence>
<comment type="similarity">
    <text evidence="1 4">Belongs to the thiolase-like superfamily. Beta-ketoacyl-ACP synthases family.</text>
</comment>
<dbReference type="RefSeq" id="WP_055543954.1">
    <property type="nucleotide sequence ID" value="NZ_CP023699.1"/>
</dbReference>
<keyword evidence="3" id="KW-0012">Acyltransferase</keyword>
<dbReference type="Pfam" id="PF02801">
    <property type="entry name" value="Ketoacyl-synt_C"/>
    <property type="match status" value="1"/>
</dbReference>
<dbReference type="SUPFAM" id="SSF53901">
    <property type="entry name" value="Thiolase-like"/>
    <property type="match status" value="2"/>
</dbReference>
<dbReference type="EMBL" id="CP023699">
    <property type="protein sequence ID" value="QEU95962.1"/>
    <property type="molecule type" value="Genomic_DNA"/>
</dbReference>
<dbReference type="InterPro" id="IPR014030">
    <property type="entry name" value="Ketoacyl_synth_N"/>
</dbReference>
<dbReference type="OrthoDB" id="9808669at2"/>
<evidence type="ECO:0000256" key="2">
    <source>
        <dbReference type="ARBA" id="ARBA00022679"/>
    </source>
</evidence>
<gene>
    <name evidence="6" type="ORF">CP970_38060</name>
</gene>
<dbReference type="InterPro" id="IPR020841">
    <property type="entry name" value="PKS_Beta-ketoAc_synthase_dom"/>
</dbReference>
<dbReference type="AlphaFoldDB" id="A0A5J6GNI8"/>
<protein>
    <submittedName>
        <fullName evidence="6">Beta-ketoacyl-[acyl-carrier-protein] synthase family protein</fullName>
    </submittedName>
</protein>
<dbReference type="FunFam" id="3.40.47.10:FF:000018">
    <property type="entry name" value="3-oxoacyl-[acyl-carrier-protein] synthase 2"/>
    <property type="match status" value="1"/>
</dbReference>
<evidence type="ECO:0000256" key="3">
    <source>
        <dbReference type="ARBA" id="ARBA00023315"/>
    </source>
</evidence>
<dbReference type="KEGG" id="ska:CP970_38060"/>
<organism evidence="6 7">
    <name type="scientific">Streptomyces kanamyceticus</name>
    <dbReference type="NCBI Taxonomy" id="1967"/>
    <lineage>
        <taxon>Bacteria</taxon>
        <taxon>Bacillati</taxon>
        <taxon>Actinomycetota</taxon>
        <taxon>Actinomycetes</taxon>
        <taxon>Kitasatosporales</taxon>
        <taxon>Streptomycetaceae</taxon>
        <taxon>Streptomyces</taxon>
    </lineage>
</organism>
<dbReference type="GO" id="GO:0004315">
    <property type="term" value="F:3-oxoacyl-[acyl-carrier-protein] synthase activity"/>
    <property type="evidence" value="ECO:0007669"/>
    <property type="project" value="InterPro"/>
</dbReference>
<evidence type="ECO:0000313" key="7">
    <source>
        <dbReference type="Proteomes" id="UP000325529"/>
    </source>
</evidence>
<keyword evidence="2 4" id="KW-0808">Transferase</keyword>
<dbReference type="Pfam" id="PF00109">
    <property type="entry name" value="ketoacyl-synt"/>
    <property type="match status" value="1"/>
</dbReference>
<dbReference type="GO" id="GO:0006633">
    <property type="term" value="P:fatty acid biosynthetic process"/>
    <property type="evidence" value="ECO:0007669"/>
    <property type="project" value="InterPro"/>
</dbReference>
<dbReference type="CDD" id="cd00834">
    <property type="entry name" value="KAS_I_II"/>
    <property type="match status" value="1"/>
</dbReference>
<keyword evidence="7" id="KW-1185">Reference proteome</keyword>
<dbReference type="InterPro" id="IPR000794">
    <property type="entry name" value="Beta-ketoacyl_synthase"/>
</dbReference>
<proteinExistence type="inferred from homology"/>
<dbReference type="PROSITE" id="PS52004">
    <property type="entry name" value="KS3_2"/>
    <property type="match status" value="1"/>
</dbReference>
<dbReference type="Gene3D" id="3.40.47.10">
    <property type="match status" value="2"/>
</dbReference>
<evidence type="ECO:0000256" key="4">
    <source>
        <dbReference type="RuleBase" id="RU003694"/>
    </source>
</evidence>
<name>A0A5J6GNI8_STRKN</name>